<protein>
    <submittedName>
        <fullName evidence="10">BCCT family transporter domain protein</fullName>
    </submittedName>
</protein>
<keyword evidence="11" id="KW-1185">Reference proteome</keyword>
<evidence type="ECO:0000256" key="4">
    <source>
        <dbReference type="ARBA" id="ARBA00022475"/>
    </source>
</evidence>
<proteinExistence type="inferred from homology"/>
<dbReference type="GO" id="GO:0022857">
    <property type="term" value="F:transmembrane transporter activity"/>
    <property type="evidence" value="ECO:0007669"/>
    <property type="project" value="InterPro"/>
</dbReference>
<keyword evidence="6 9" id="KW-1133">Transmembrane helix</keyword>
<dbReference type="EMBL" id="ACVN02000188">
    <property type="protein sequence ID" value="ERK55377.1"/>
    <property type="molecule type" value="Genomic_DNA"/>
</dbReference>
<keyword evidence="7 9" id="KW-0472">Membrane</keyword>
<dbReference type="PANTHER" id="PTHR30047:SF7">
    <property type="entry name" value="HIGH-AFFINITY CHOLINE TRANSPORT PROTEIN"/>
    <property type="match status" value="1"/>
</dbReference>
<gene>
    <name evidence="10" type="ORF">HMPREF0682_1403</name>
</gene>
<dbReference type="InterPro" id="IPR000060">
    <property type="entry name" value="BCCT_transptr"/>
</dbReference>
<keyword evidence="5 9" id="KW-0812">Transmembrane</keyword>
<dbReference type="AlphaFoldDB" id="U2RXM9"/>
<comment type="subcellular location">
    <subcellularLocation>
        <location evidence="1">Cell membrane</location>
        <topology evidence="1">Multi-pass membrane protein</topology>
    </subcellularLocation>
</comment>
<sequence length="175" mass="18767">MGVFIARISRGRSIRQFLLRVILIPTVFSCIWFATFGTLSTSARINGADLASLPTESVLFGTLAQHPPREAPVDPVGAAHHLVLRDLGRLGDVRPRHDLRGRNLDPHKRTKVIRGLLLSVLGAVLLMVGGLDALRNVLIITALHHGAAVLGHHPAHGARPVPGAEPRTAHDGPAH</sequence>
<dbReference type="PANTHER" id="PTHR30047">
    <property type="entry name" value="HIGH-AFFINITY CHOLINE TRANSPORT PROTEIN-RELATED"/>
    <property type="match status" value="1"/>
</dbReference>
<evidence type="ECO:0000256" key="5">
    <source>
        <dbReference type="ARBA" id="ARBA00022692"/>
    </source>
</evidence>
<dbReference type="GO" id="GO:0005886">
    <property type="term" value="C:plasma membrane"/>
    <property type="evidence" value="ECO:0007669"/>
    <property type="project" value="UniProtKB-SubCell"/>
</dbReference>
<accession>U2RXM9</accession>
<evidence type="ECO:0000256" key="2">
    <source>
        <dbReference type="ARBA" id="ARBA00005658"/>
    </source>
</evidence>
<comment type="similarity">
    <text evidence="2">Belongs to the BCCT transporter (TC 2.A.15) family.</text>
</comment>
<evidence type="ECO:0000256" key="6">
    <source>
        <dbReference type="ARBA" id="ARBA00022989"/>
    </source>
</evidence>
<feature type="transmembrane region" description="Helical" evidence="9">
    <location>
        <begin position="17"/>
        <end position="36"/>
    </location>
</feature>
<evidence type="ECO:0000256" key="7">
    <source>
        <dbReference type="ARBA" id="ARBA00023136"/>
    </source>
</evidence>
<reference evidence="10" key="1">
    <citation type="submission" date="2013-08" db="EMBL/GenBank/DDBJ databases">
        <authorList>
            <person name="Durkin A.S."/>
            <person name="Haft D.R."/>
            <person name="McCorrison J."/>
            <person name="Torralba M."/>
            <person name="Gillis M."/>
            <person name="Haft D.H."/>
            <person name="Methe B."/>
            <person name="Sutton G."/>
            <person name="Nelson K.E."/>
        </authorList>
    </citation>
    <scope>NUCLEOTIDE SEQUENCE [LARGE SCALE GENOMIC DNA]</scope>
    <source>
        <strain evidence="10">F0233</strain>
    </source>
</reference>
<feature type="transmembrane region" description="Helical" evidence="9">
    <location>
        <begin position="112"/>
        <end position="134"/>
    </location>
</feature>
<evidence type="ECO:0000256" key="3">
    <source>
        <dbReference type="ARBA" id="ARBA00022448"/>
    </source>
</evidence>
<evidence type="ECO:0000313" key="10">
    <source>
        <dbReference type="EMBL" id="ERK55377.1"/>
    </source>
</evidence>
<comment type="caution">
    <text evidence="10">The sequence shown here is derived from an EMBL/GenBank/DDBJ whole genome shotgun (WGS) entry which is preliminary data.</text>
</comment>
<keyword evidence="4" id="KW-1003">Cell membrane</keyword>
<organism evidence="10 11">
    <name type="scientific">Propionibacterium acidifaciens F0233</name>
    <dbReference type="NCBI Taxonomy" id="553198"/>
    <lineage>
        <taxon>Bacteria</taxon>
        <taxon>Bacillati</taxon>
        <taxon>Actinomycetota</taxon>
        <taxon>Actinomycetes</taxon>
        <taxon>Propionibacteriales</taxon>
        <taxon>Propionibacteriaceae</taxon>
        <taxon>Propionibacterium</taxon>
    </lineage>
</organism>
<feature type="region of interest" description="Disordered" evidence="8">
    <location>
        <begin position="153"/>
        <end position="175"/>
    </location>
</feature>
<evidence type="ECO:0000313" key="11">
    <source>
        <dbReference type="Proteomes" id="UP000017052"/>
    </source>
</evidence>
<name>U2RXM9_9ACTN</name>
<dbReference type="Pfam" id="PF02028">
    <property type="entry name" value="BCCT"/>
    <property type="match status" value="1"/>
</dbReference>
<dbReference type="Proteomes" id="UP000017052">
    <property type="component" value="Unassembled WGS sequence"/>
</dbReference>
<evidence type="ECO:0000256" key="8">
    <source>
        <dbReference type="SAM" id="MobiDB-lite"/>
    </source>
</evidence>
<evidence type="ECO:0000256" key="9">
    <source>
        <dbReference type="SAM" id="Phobius"/>
    </source>
</evidence>
<evidence type="ECO:0000256" key="1">
    <source>
        <dbReference type="ARBA" id="ARBA00004651"/>
    </source>
</evidence>
<keyword evidence="3" id="KW-0813">Transport</keyword>